<feature type="region of interest" description="Disordered" evidence="1">
    <location>
        <begin position="111"/>
        <end position="134"/>
    </location>
</feature>
<protein>
    <submittedName>
        <fullName evidence="3">Uncharacterized protein</fullName>
    </submittedName>
</protein>
<keyword evidence="2" id="KW-0472">Membrane</keyword>
<evidence type="ECO:0000313" key="3">
    <source>
        <dbReference type="EMBL" id="BBZ31352.1"/>
    </source>
</evidence>
<reference evidence="3 4" key="1">
    <citation type="journal article" date="2019" name="Emerg. Microbes Infect.">
        <title>Comprehensive subspecies identification of 175 nontuberculous mycobacteria species based on 7547 genomic profiles.</title>
        <authorList>
            <person name="Matsumoto Y."/>
            <person name="Kinjo T."/>
            <person name="Motooka D."/>
            <person name="Nabeya D."/>
            <person name="Jung N."/>
            <person name="Uechi K."/>
            <person name="Horii T."/>
            <person name="Iida T."/>
            <person name="Fujita J."/>
            <person name="Nakamura S."/>
        </authorList>
    </citation>
    <scope>NUCLEOTIDE SEQUENCE [LARGE SCALE GENOMIC DNA]</scope>
    <source>
        <strain evidence="3 4">JCM 13574</strain>
        <plasmid evidence="4">pjcm13574 dna</plasmid>
    </source>
</reference>
<keyword evidence="2" id="KW-1133">Transmembrane helix</keyword>
<dbReference type="Proteomes" id="UP000466517">
    <property type="component" value="Plasmid pJCM13574"/>
</dbReference>
<evidence type="ECO:0000256" key="1">
    <source>
        <dbReference type="SAM" id="MobiDB-lite"/>
    </source>
</evidence>
<gene>
    <name evidence="3" type="ORF">MMAD_56470</name>
</gene>
<feature type="region of interest" description="Disordered" evidence="1">
    <location>
        <begin position="1"/>
        <end position="36"/>
    </location>
</feature>
<dbReference type="AlphaFoldDB" id="A0A7I7XQQ8"/>
<dbReference type="KEGG" id="mmag:MMAD_56470"/>
<keyword evidence="2" id="KW-0812">Transmembrane</keyword>
<name>A0A7I7XQQ8_9MYCO</name>
<proteinExistence type="predicted"/>
<accession>A0A7I7XQQ8</accession>
<keyword evidence="3" id="KW-0614">Plasmid</keyword>
<evidence type="ECO:0000256" key="2">
    <source>
        <dbReference type="SAM" id="Phobius"/>
    </source>
</evidence>
<feature type="compositionally biased region" description="Polar residues" evidence="1">
    <location>
        <begin position="1"/>
        <end position="11"/>
    </location>
</feature>
<dbReference type="EMBL" id="AP022611">
    <property type="protein sequence ID" value="BBZ31352.1"/>
    <property type="molecule type" value="Genomic_DNA"/>
</dbReference>
<organism evidence="3 4">
    <name type="scientific">Mycolicibacterium madagascariense</name>
    <dbReference type="NCBI Taxonomy" id="212765"/>
    <lineage>
        <taxon>Bacteria</taxon>
        <taxon>Bacillati</taxon>
        <taxon>Actinomycetota</taxon>
        <taxon>Actinomycetes</taxon>
        <taxon>Mycobacteriales</taxon>
        <taxon>Mycobacteriaceae</taxon>
        <taxon>Mycolicibacterium</taxon>
    </lineage>
</organism>
<evidence type="ECO:0000313" key="4">
    <source>
        <dbReference type="Proteomes" id="UP000466517"/>
    </source>
</evidence>
<sequence length="205" mass="21118">MTTYATSALQQAPSTGGPPATPPRNVGGPPTRQAPRPRHAGIIAAATAFVVAAGAAVATATALASPVTPAQHTVNVVPPPPARYGDMEIAAAKQSACSAWDRSSRTIASVGKDRAALGENTGGSSNDTEEARAAEKRTVVSQIQFLRNEIAPATPPRIQSLIDDWIALQIDSMHSAVVRDWPASNAATDKGNDLVDVIVPACGLR</sequence>
<keyword evidence="4" id="KW-1185">Reference proteome</keyword>
<feature type="transmembrane region" description="Helical" evidence="2">
    <location>
        <begin position="42"/>
        <end position="64"/>
    </location>
</feature>
<geneLocation type="plasmid" evidence="4">
    <name>pjcm13574 dna</name>
</geneLocation>